<proteinExistence type="predicted"/>
<name>A0A2W5P9H6_VARPD</name>
<evidence type="ECO:0000313" key="2">
    <source>
        <dbReference type="Proteomes" id="UP000249135"/>
    </source>
</evidence>
<gene>
    <name evidence="1" type="ORF">DI563_28475</name>
</gene>
<evidence type="ECO:0000313" key="1">
    <source>
        <dbReference type="EMBL" id="PZQ62471.1"/>
    </source>
</evidence>
<dbReference type="AlphaFoldDB" id="A0A2W5P9H6"/>
<protein>
    <recommendedName>
        <fullName evidence="3">ATPase with chaperone activity</fullName>
    </recommendedName>
</protein>
<reference evidence="1 2" key="1">
    <citation type="submission" date="2017-08" db="EMBL/GenBank/DDBJ databases">
        <title>Infants hospitalized years apart are colonized by the same room-sourced microbial strains.</title>
        <authorList>
            <person name="Brooks B."/>
            <person name="Olm M.R."/>
            <person name="Firek B.A."/>
            <person name="Baker R."/>
            <person name="Thomas B.C."/>
            <person name="Morowitz M.J."/>
            <person name="Banfield J.F."/>
        </authorList>
    </citation>
    <scope>NUCLEOTIDE SEQUENCE [LARGE SCALE GENOMIC DNA]</scope>
    <source>
        <strain evidence="1">S2_005_003_R2_41</strain>
    </source>
</reference>
<dbReference type="Proteomes" id="UP000249135">
    <property type="component" value="Unassembled WGS sequence"/>
</dbReference>
<accession>A0A2W5P9H6</accession>
<dbReference type="EMBL" id="QFPP01000633">
    <property type="protein sequence ID" value="PZQ62471.1"/>
    <property type="molecule type" value="Genomic_DNA"/>
</dbReference>
<sequence>MTDAYAGDESQIQPPPSFLALYTDARRQRLSLPLAEVRARYELCEDLAQALTEHARTLSQGGSVSDDEVLHRCHAGLATPESGLSPAEAEWVVRRLAELLDWSQPEAFLPPA</sequence>
<comment type="caution">
    <text evidence="1">The sequence shown here is derived from an EMBL/GenBank/DDBJ whole genome shotgun (WGS) entry which is preliminary data.</text>
</comment>
<organism evidence="1 2">
    <name type="scientific">Variovorax paradoxus</name>
    <dbReference type="NCBI Taxonomy" id="34073"/>
    <lineage>
        <taxon>Bacteria</taxon>
        <taxon>Pseudomonadati</taxon>
        <taxon>Pseudomonadota</taxon>
        <taxon>Betaproteobacteria</taxon>
        <taxon>Burkholderiales</taxon>
        <taxon>Comamonadaceae</taxon>
        <taxon>Variovorax</taxon>
    </lineage>
</organism>
<evidence type="ECO:0008006" key="3">
    <source>
        <dbReference type="Google" id="ProtNLM"/>
    </source>
</evidence>